<evidence type="ECO:0000313" key="2">
    <source>
        <dbReference type="EMBL" id="KAK6511259.1"/>
    </source>
</evidence>
<gene>
    <name evidence="2" type="ORF">TWF481_000180</name>
</gene>
<sequence length="284" mass="31899">MWALLDLLLSRILQGSILAGLLISQLAQSRILRIEQVLFEDVLDPNGLKTGWTYHDSWSDRDLVWQYGNDGSCTGFFPTLPGALLDTVRFSFANPNFGFPWYLDHNEIHRTKQCEDPQPLKIPIESEKTLLDMNPDLAFELSSRSTDSGEVLTQYETEVSSPQQNSPPEATVENQSEILSSPNPDDVQSILDNEAASSQAHEVQNGDISGSGTSQKSLSDYHSAPARLETPTSELDGDILTWRIWPMLQIPMPISVRFVTNYHKKRDLPLDIDRKGISQAWEIT</sequence>
<keyword evidence="3" id="KW-1185">Reference proteome</keyword>
<feature type="compositionally biased region" description="Polar residues" evidence="1">
    <location>
        <begin position="154"/>
        <end position="183"/>
    </location>
</feature>
<reference evidence="2 3" key="1">
    <citation type="submission" date="2023-08" db="EMBL/GenBank/DDBJ databases">
        <authorList>
            <person name="Palmer J.M."/>
        </authorList>
    </citation>
    <scope>NUCLEOTIDE SEQUENCE [LARGE SCALE GENOMIC DNA]</scope>
    <source>
        <strain evidence="2 3">TWF481</strain>
    </source>
</reference>
<proteinExistence type="predicted"/>
<accession>A0AAV9WLU8</accession>
<dbReference type="EMBL" id="JAVHJL010000001">
    <property type="protein sequence ID" value="KAK6511259.1"/>
    <property type="molecule type" value="Genomic_DNA"/>
</dbReference>
<comment type="caution">
    <text evidence="2">The sequence shown here is derived from an EMBL/GenBank/DDBJ whole genome shotgun (WGS) entry which is preliminary data.</text>
</comment>
<evidence type="ECO:0000313" key="3">
    <source>
        <dbReference type="Proteomes" id="UP001370758"/>
    </source>
</evidence>
<organism evidence="2 3">
    <name type="scientific">Arthrobotrys musiformis</name>
    <dbReference type="NCBI Taxonomy" id="47236"/>
    <lineage>
        <taxon>Eukaryota</taxon>
        <taxon>Fungi</taxon>
        <taxon>Dikarya</taxon>
        <taxon>Ascomycota</taxon>
        <taxon>Pezizomycotina</taxon>
        <taxon>Orbiliomycetes</taxon>
        <taxon>Orbiliales</taxon>
        <taxon>Orbiliaceae</taxon>
        <taxon>Arthrobotrys</taxon>
    </lineage>
</organism>
<feature type="compositionally biased region" description="Polar residues" evidence="1">
    <location>
        <begin position="195"/>
        <end position="220"/>
    </location>
</feature>
<evidence type="ECO:0000256" key="1">
    <source>
        <dbReference type="SAM" id="MobiDB-lite"/>
    </source>
</evidence>
<dbReference type="Proteomes" id="UP001370758">
    <property type="component" value="Unassembled WGS sequence"/>
</dbReference>
<protein>
    <submittedName>
        <fullName evidence="2">Uncharacterized protein</fullName>
    </submittedName>
</protein>
<name>A0AAV9WLU8_9PEZI</name>
<dbReference type="AlphaFoldDB" id="A0AAV9WLU8"/>
<feature type="region of interest" description="Disordered" evidence="1">
    <location>
        <begin position="149"/>
        <end position="223"/>
    </location>
</feature>